<accession>A0A5J4JHG0</accession>
<dbReference type="RefSeq" id="WP_151682014.1">
    <property type="nucleotide sequence ID" value="NZ_BKZP01000047.1"/>
</dbReference>
<name>A0A5J4JHG0_9BACI</name>
<evidence type="ECO:0000259" key="1">
    <source>
        <dbReference type="PROSITE" id="PS50965"/>
    </source>
</evidence>
<dbReference type="EMBL" id="BKZQ01000011">
    <property type="protein sequence ID" value="GER69838.1"/>
    <property type="molecule type" value="Genomic_DNA"/>
</dbReference>
<reference evidence="2 3" key="1">
    <citation type="submission" date="2019-09" db="EMBL/GenBank/DDBJ databases">
        <title>Draft genome sequence of Bacillus sp. JC-7.</title>
        <authorList>
            <person name="Tanaka N."/>
            <person name="Shiwa Y."/>
            <person name="Fujita N."/>
            <person name="Tanasupawat S."/>
        </authorList>
    </citation>
    <scope>NUCLEOTIDE SEQUENCE [LARGE SCALE GENOMIC DNA]</scope>
    <source>
        <strain evidence="2 3">JC-7</strain>
    </source>
</reference>
<dbReference type="AlphaFoldDB" id="A0A5J4JHG0"/>
<protein>
    <recommendedName>
        <fullName evidence="1">NERD domain-containing protein</fullName>
    </recommendedName>
</protein>
<sequence length="300" mass="35508">MLYKARTEPQELLVFQSLDRRMELTEKDKQYYWNLKKGFEGECRFDSWTEKLECDCLVLNDLRLSVNNTTFQIDALIITGETIYLFEVKNYEGDFYYERERLYKNKSEINNPLIQLKRSESLFRQLLHSLGFDMPVTASIVFIHPEFTLYQAPLNAPFIFPTQIKRYFKHLNALTSKLNSKHKKFAERLLSLHMEELSFTKLPRYEFEQLRKGIVCATCGSFSCGVQGRMVICEECGHREIGGIAIMRSIKEFRMLFPDEKLTSETIGEWCKIIDSKRRISRVLEKHFKTVGTGRWTYYQ</sequence>
<evidence type="ECO:0000313" key="2">
    <source>
        <dbReference type="EMBL" id="GER69838.1"/>
    </source>
</evidence>
<feature type="domain" description="NERD" evidence="1">
    <location>
        <begin position="37"/>
        <end position="146"/>
    </location>
</feature>
<evidence type="ECO:0000313" key="3">
    <source>
        <dbReference type="Proteomes" id="UP000391919"/>
    </source>
</evidence>
<gene>
    <name evidence="2" type="ORF">BpJC7_11410</name>
</gene>
<organism evidence="2 3">
    <name type="scientific">Weizmannia acidilactici</name>
    <dbReference type="NCBI Taxonomy" id="2607726"/>
    <lineage>
        <taxon>Bacteria</taxon>
        <taxon>Bacillati</taxon>
        <taxon>Bacillota</taxon>
        <taxon>Bacilli</taxon>
        <taxon>Bacillales</taxon>
        <taxon>Bacillaceae</taxon>
        <taxon>Heyndrickxia</taxon>
    </lineage>
</organism>
<keyword evidence="3" id="KW-1185">Reference proteome</keyword>
<comment type="caution">
    <text evidence="2">The sequence shown here is derived from an EMBL/GenBank/DDBJ whole genome shotgun (WGS) entry which is preliminary data.</text>
</comment>
<dbReference type="PROSITE" id="PS50965">
    <property type="entry name" value="NERD"/>
    <property type="match status" value="1"/>
</dbReference>
<dbReference type="Pfam" id="PF08378">
    <property type="entry name" value="NERD"/>
    <property type="match status" value="1"/>
</dbReference>
<dbReference type="InterPro" id="IPR011528">
    <property type="entry name" value="NERD"/>
</dbReference>
<proteinExistence type="predicted"/>
<dbReference type="Proteomes" id="UP000391919">
    <property type="component" value="Unassembled WGS sequence"/>
</dbReference>